<keyword evidence="6 13" id="KW-0479">Metal-binding</keyword>
<comment type="subcellular location">
    <subcellularLocation>
        <location evidence="1 13">Cytoplasm</location>
    </subcellularLocation>
</comment>
<feature type="binding site" evidence="13">
    <location>
        <position position="276"/>
    </location>
    <ligand>
        <name>Mg(2+)</name>
        <dbReference type="ChEBI" id="CHEBI:18420"/>
        <note>shared with beta subunit</note>
    </ligand>
</feature>
<sequence>MSLETDINMLRADLSAAIAAADTEATLDAVRVSALGKKGSVSALLATLGAMPHEERKSAGPAINGLKNEIAGLIETRSTQLKGAALEARLKAETVDVTLPLPPAPTARGRIHPISQTIDEITAIFSDMGFSIAEGPDIETDYYNFTALNFPEGHPAREMHDTFFMKPGPDGVKKVLRTHTSPVQVRVMQKTNEKTAASYLTPSQDPPIRVVMPGRTYRNDSDQTHTPMFHQVEGLVIDKDSHIGQLRWVLEEFLKAFFEVPSVTLRFRPSFFPFTEPSMEVDVQCDRSGSEVKIGEGKDWLEILGCGMVHPNVLRNAGLDPDVYQGFAWGMGIDRLAMLKYGMPDLRAFFDADQRWIEHYGFRPLDLPTLFGGLSS</sequence>
<dbReference type="PANTHER" id="PTHR11538">
    <property type="entry name" value="PHENYLALANYL-TRNA SYNTHETASE"/>
    <property type="match status" value="1"/>
</dbReference>
<dbReference type="AlphaFoldDB" id="A0A0F5L913"/>
<dbReference type="GO" id="GO:0005524">
    <property type="term" value="F:ATP binding"/>
    <property type="evidence" value="ECO:0007669"/>
    <property type="project" value="UniProtKB-UniRule"/>
</dbReference>
<organism evidence="15 16">
    <name type="scientific">Devosia soli</name>
    <dbReference type="NCBI Taxonomy" id="361041"/>
    <lineage>
        <taxon>Bacteria</taxon>
        <taxon>Pseudomonadati</taxon>
        <taxon>Pseudomonadota</taxon>
        <taxon>Alphaproteobacteria</taxon>
        <taxon>Hyphomicrobiales</taxon>
        <taxon>Devosiaceae</taxon>
        <taxon>Devosia</taxon>
    </lineage>
</organism>
<protein>
    <recommendedName>
        <fullName evidence="13">Phenylalanine--tRNA ligase alpha subunit</fullName>
        <ecNumber evidence="13">6.1.1.20</ecNumber>
    </recommendedName>
    <alternativeName>
        <fullName evidence="13">Phenylalanyl-tRNA synthetase alpha subunit</fullName>
        <shortName evidence="13">PheRS</shortName>
    </alternativeName>
</protein>
<dbReference type="GO" id="GO:0005737">
    <property type="term" value="C:cytoplasm"/>
    <property type="evidence" value="ECO:0007669"/>
    <property type="project" value="UniProtKB-SubCell"/>
</dbReference>
<evidence type="ECO:0000256" key="10">
    <source>
        <dbReference type="ARBA" id="ARBA00022917"/>
    </source>
</evidence>
<proteinExistence type="inferred from homology"/>
<keyword evidence="11 13" id="KW-0030">Aminoacyl-tRNA synthetase</keyword>
<dbReference type="Pfam" id="PF02912">
    <property type="entry name" value="Phe_tRNA-synt_N"/>
    <property type="match status" value="1"/>
</dbReference>
<dbReference type="GO" id="GO:0006432">
    <property type="term" value="P:phenylalanyl-tRNA aminoacylation"/>
    <property type="evidence" value="ECO:0007669"/>
    <property type="project" value="UniProtKB-UniRule"/>
</dbReference>
<evidence type="ECO:0000313" key="16">
    <source>
        <dbReference type="Proteomes" id="UP000033514"/>
    </source>
</evidence>
<comment type="caution">
    <text evidence="15">The sequence shown here is derived from an EMBL/GenBank/DDBJ whole genome shotgun (WGS) entry which is preliminary data.</text>
</comment>
<name>A0A0F5L913_9HYPH</name>
<evidence type="ECO:0000256" key="4">
    <source>
        <dbReference type="ARBA" id="ARBA00022490"/>
    </source>
</evidence>
<dbReference type="Gene3D" id="3.30.930.10">
    <property type="entry name" value="Bira Bifunctional Protein, Domain 2"/>
    <property type="match status" value="1"/>
</dbReference>
<keyword evidence="4 13" id="KW-0963">Cytoplasm</keyword>
<evidence type="ECO:0000259" key="14">
    <source>
        <dbReference type="PROSITE" id="PS50862"/>
    </source>
</evidence>
<keyword evidence="10 13" id="KW-0648">Protein biosynthesis</keyword>
<dbReference type="GO" id="GO:0000287">
    <property type="term" value="F:magnesium ion binding"/>
    <property type="evidence" value="ECO:0007669"/>
    <property type="project" value="UniProtKB-UniRule"/>
</dbReference>
<dbReference type="Pfam" id="PF01409">
    <property type="entry name" value="tRNA-synt_2d"/>
    <property type="match status" value="1"/>
</dbReference>
<dbReference type="InterPro" id="IPR045864">
    <property type="entry name" value="aa-tRNA-synth_II/BPL/LPL"/>
</dbReference>
<reference evidence="15 16" key="1">
    <citation type="submission" date="2015-03" db="EMBL/GenBank/DDBJ databases">
        <authorList>
            <person name="Hassan Y.I."/>
            <person name="Lepp D."/>
            <person name="Zhou T."/>
        </authorList>
    </citation>
    <scope>NUCLEOTIDE SEQUENCE [LARGE SCALE GENOMIC DNA]</scope>
    <source>
        <strain evidence="15 16">GH2-10</strain>
    </source>
</reference>
<dbReference type="RefSeq" id="WP_046142818.1">
    <property type="nucleotide sequence ID" value="NZ_LAJG01000021.1"/>
</dbReference>
<dbReference type="GO" id="GO:0000049">
    <property type="term" value="F:tRNA binding"/>
    <property type="evidence" value="ECO:0007669"/>
    <property type="project" value="InterPro"/>
</dbReference>
<evidence type="ECO:0000256" key="8">
    <source>
        <dbReference type="ARBA" id="ARBA00022840"/>
    </source>
</evidence>
<keyword evidence="5 13" id="KW-0436">Ligase</keyword>
<dbReference type="InterPro" id="IPR010978">
    <property type="entry name" value="tRNA-bd_arm"/>
</dbReference>
<evidence type="ECO:0000256" key="12">
    <source>
        <dbReference type="ARBA" id="ARBA00049255"/>
    </source>
</evidence>
<evidence type="ECO:0000256" key="3">
    <source>
        <dbReference type="ARBA" id="ARBA00011209"/>
    </source>
</evidence>
<dbReference type="InterPro" id="IPR004188">
    <property type="entry name" value="Phe-tRNA_ligase_II_N"/>
</dbReference>
<evidence type="ECO:0000256" key="9">
    <source>
        <dbReference type="ARBA" id="ARBA00022842"/>
    </source>
</evidence>
<dbReference type="EC" id="6.1.1.20" evidence="13"/>
<accession>A0A0F5L913</accession>
<dbReference type="EMBL" id="LAJG01000021">
    <property type="protein sequence ID" value="KKB78740.1"/>
    <property type="molecule type" value="Genomic_DNA"/>
</dbReference>
<keyword evidence="16" id="KW-1185">Reference proteome</keyword>
<evidence type="ECO:0000256" key="7">
    <source>
        <dbReference type="ARBA" id="ARBA00022741"/>
    </source>
</evidence>
<keyword evidence="9 13" id="KW-0460">Magnesium</keyword>
<dbReference type="PATRIC" id="fig|361041.3.peg.1258"/>
<keyword evidence="7 13" id="KW-0547">Nucleotide-binding</keyword>
<dbReference type="InterPro" id="IPR006195">
    <property type="entry name" value="aa-tRNA-synth_II"/>
</dbReference>
<comment type="cofactor">
    <cofactor evidence="13">
        <name>Mg(2+)</name>
        <dbReference type="ChEBI" id="CHEBI:18420"/>
    </cofactor>
    <text evidence="13">Binds 2 magnesium ions per tetramer.</text>
</comment>
<dbReference type="OrthoDB" id="9800719at2"/>
<dbReference type="STRING" id="361041.VW35_09520"/>
<evidence type="ECO:0000256" key="13">
    <source>
        <dbReference type="HAMAP-Rule" id="MF_00281"/>
    </source>
</evidence>
<comment type="subunit">
    <text evidence="3 13">Tetramer of two alpha and two beta subunits.</text>
</comment>
<dbReference type="InterPro" id="IPR002319">
    <property type="entry name" value="Phenylalanyl-tRNA_Synthase"/>
</dbReference>
<evidence type="ECO:0000256" key="1">
    <source>
        <dbReference type="ARBA" id="ARBA00004496"/>
    </source>
</evidence>
<dbReference type="GO" id="GO:0004826">
    <property type="term" value="F:phenylalanine-tRNA ligase activity"/>
    <property type="evidence" value="ECO:0007669"/>
    <property type="project" value="UniProtKB-UniRule"/>
</dbReference>
<evidence type="ECO:0000256" key="5">
    <source>
        <dbReference type="ARBA" id="ARBA00022598"/>
    </source>
</evidence>
<gene>
    <name evidence="13" type="primary">pheS</name>
    <name evidence="15" type="ORF">VW35_09520</name>
</gene>
<evidence type="ECO:0000256" key="2">
    <source>
        <dbReference type="ARBA" id="ARBA00010207"/>
    </source>
</evidence>
<dbReference type="InterPro" id="IPR004529">
    <property type="entry name" value="Phe-tRNA-synth_IIc_asu"/>
</dbReference>
<evidence type="ECO:0000256" key="6">
    <source>
        <dbReference type="ARBA" id="ARBA00022723"/>
    </source>
</evidence>
<dbReference type="PROSITE" id="PS50862">
    <property type="entry name" value="AA_TRNA_LIGASE_II"/>
    <property type="match status" value="1"/>
</dbReference>
<dbReference type="InterPro" id="IPR022911">
    <property type="entry name" value="Phe_tRNA_ligase_alpha1_bac"/>
</dbReference>
<comment type="catalytic activity">
    <reaction evidence="12 13">
        <text>tRNA(Phe) + L-phenylalanine + ATP = L-phenylalanyl-tRNA(Phe) + AMP + diphosphate + H(+)</text>
        <dbReference type="Rhea" id="RHEA:19413"/>
        <dbReference type="Rhea" id="RHEA-COMP:9668"/>
        <dbReference type="Rhea" id="RHEA-COMP:9699"/>
        <dbReference type="ChEBI" id="CHEBI:15378"/>
        <dbReference type="ChEBI" id="CHEBI:30616"/>
        <dbReference type="ChEBI" id="CHEBI:33019"/>
        <dbReference type="ChEBI" id="CHEBI:58095"/>
        <dbReference type="ChEBI" id="CHEBI:78442"/>
        <dbReference type="ChEBI" id="CHEBI:78531"/>
        <dbReference type="ChEBI" id="CHEBI:456215"/>
        <dbReference type="EC" id="6.1.1.20"/>
    </reaction>
</comment>
<evidence type="ECO:0000313" key="15">
    <source>
        <dbReference type="EMBL" id="KKB78740.1"/>
    </source>
</evidence>
<comment type="similarity">
    <text evidence="2 13">Belongs to the class-II aminoacyl-tRNA synthetase family. Phe-tRNA synthetase alpha subunit type 1 subfamily.</text>
</comment>
<dbReference type="SUPFAM" id="SSF46589">
    <property type="entry name" value="tRNA-binding arm"/>
    <property type="match status" value="1"/>
</dbReference>
<evidence type="ECO:0000256" key="11">
    <source>
        <dbReference type="ARBA" id="ARBA00023146"/>
    </source>
</evidence>
<dbReference type="PANTHER" id="PTHR11538:SF41">
    <property type="entry name" value="PHENYLALANINE--TRNA LIGASE, MITOCHONDRIAL"/>
    <property type="match status" value="1"/>
</dbReference>
<feature type="domain" description="Aminoacyl-transfer RNA synthetases class-II family profile" evidence="14">
    <location>
        <begin position="124"/>
        <end position="364"/>
    </location>
</feature>
<dbReference type="CDD" id="cd00496">
    <property type="entry name" value="PheRS_alpha_core"/>
    <property type="match status" value="1"/>
</dbReference>
<dbReference type="NCBIfam" id="TIGR00468">
    <property type="entry name" value="pheS"/>
    <property type="match status" value="1"/>
</dbReference>
<dbReference type="HAMAP" id="MF_00281">
    <property type="entry name" value="Phe_tRNA_synth_alpha1"/>
    <property type="match status" value="1"/>
</dbReference>
<dbReference type="SUPFAM" id="SSF55681">
    <property type="entry name" value="Class II aaRS and biotin synthetases"/>
    <property type="match status" value="1"/>
</dbReference>
<dbReference type="Proteomes" id="UP000033514">
    <property type="component" value="Unassembled WGS sequence"/>
</dbReference>
<keyword evidence="8 13" id="KW-0067">ATP-binding</keyword>